<accession>A0AAV7F0T6</accession>
<organism evidence="3 4">
    <name type="scientific">Aristolochia fimbriata</name>
    <name type="common">White veined hardy Dutchman's pipe vine</name>
    <dbReference type="NCBI Taxonomy" id="158543"/>
    <lineage>
        <taxon>Eukaryota</taxon>
        <taxon>Viridiplantae</taxon>
        <taxon>Streptophyta</taxon>
        <taxon>Embryophyta</taxon>
        <taxon>Tracheophyta</taxon>
        <taxon>Spermatophyta</taxon>
        <taxon>Magnoliopsida</taxon>
        <taxon>Magnoliidae</taxon>
        <taxon>Piperales</taxon>
        <taxon>Aristolochiaceae</taxon>
        <taxon>Aristolochia</taxon>
    </lineage>
</organism>
<feature type="compositionally biased region" description="Basic residues" evidence="1">
    <location>
        <begin position="143"/>
        <end position="155"/>
    </location>
</feature>
<comment type="caution">
    <text evidence="3">The sequence shown here is derived from an EMBL/GenBank/DDBJ whole genome shotgun (WGS) entry which is preliminary data.</text>
</comment>
<dbReference type="GO" id="GO:0009535">
    <property type="term" value="C:chloroplast thylakoid membrane"/>
    <property type="evidence" value="ECO:0007669"/>
    <property type="project" value="TreeGrafter"/>
</dbReference>
<proteinExistence type="predicted"/>
<keyword evidence="2" id="KW-1133">Transmembrane helix</keyword>
<name>A0AAV7F0T6_ARIFI</name>
<gene>
    <name evidence="3" type="ORF">H6P81_007522</name>
</gene>
<dbReference type="AlphaFoldDB" id="A0AAV7F0T6"/>
<dbReference type="Proteomes" id="UP000825729">
    <property type="component" value="Unassembled WGS sequence"/>
</dbReference>
<feature type="transmembrane region" description="Helical" evidence="2">
    <location>
        <begin position="98"/>
        <end position="122"/>
    </location>
</feature>
<feature type="compositionally biased region" description="Basic and acidic residues" evidence="1">
    <location>
        <begin position="132"/>
        <end position="142"/>
    </location>
</feature>
<evidence type="ECO:0000313" key="4">
    <source>
        <dbReference type="Proteomes" id="UP000825729"/>
    </source>
</evidence>
<evidence type="ECO:0000256" key="2">
    <source>
        <dbReference type="SAM" id="Phobius"/>
    </source>
</evidence>
<feature type="region of interest" description="Disordered" evidence="1">
    <location>
        <begin position="132"/>
        <end position="169"/>
    </location>
</feature>
<evidence type="ECO:0008006" key="5">
    <source>
        <dbReference type="Google" id="ProtNLM"/>
    </source>
</evidence>
<dbReference type="PANTHER" id="PTHR36735:SF1">
    <property type="entry name" value="TRANSMEMBRANE PROTEIN"/>
    <property type="match status" value="1"/>
</dbReference>
<keyword evidence="2" id="KW-0812">Transmembrane</keyword>
<evidence type="ECO:0000256" key="1">
    <source>
        <dbReference type="SAM" id="MobiDB-lite"/>
    </source>
</evidence>
<dbReference type="PANTHER" id="PTHR36735">
    <property type="entry name" value="TRANSMEMBRANE PROTEIN"/>
    <property type="match status" value="1"/>
</dbReference>
<reference evidence="3 4" key="1">
    <citation type="submission" date="2021-07" db="EMBL/GenBank/DDBJ databases">
        <title>The Aristolochia fimbriata genome: insights into angiosperm evolution, floral development and chemical biosynthesis.</title>
        <authorList>
            <person name="Jiao Y."/>
        </authorList>
    </citation>
    <scope>NUCLEOTIDE SEQUENCE [LARGE SCALE GENOMIC DNA]</scope>
    <source>
        <strain evidence="3">IBCAS-2021</strain>
        <tissue evidence="3">Leaf</tissue>
    </source>
</reference>
<keyword evidence="4" id="KW-1185">Reference proteome</keyword>
<keyword evidence="2" id="KW-0472">Membrane</keyword>
<protein>
    <recommendedName>
        <fullName evidence="5">Transmembrane protein</fullName>
    </recommendedName>
</protein>
<dbReference type="EMBL" id="JAINDJ010000003">
    <property type="protein sequence ID" value="KAG9454618.1"/>
    <property type="molecule type" value="Genomic_DNA"/>
</dbReference>
<sequence>MAAPVALSSHLPVFVPWRPRLSSQSLKQSLHSSPALCHSPFHQSVASIALLPSSHKFSLKNTRIRRTSATSTDALPSETAADTSPLVAFTEDSVSSSIISVLFFLAFVALSILTIGVIYIGVSDFLQKREREKIEKEEEAKAKKGGKKKKARARTGPRGFGQKIEEEED</sequence>
<evidence type="ECO:0000313" key="3">
    <source>
        <dbReference type="EMBL" id="KAG9454618.1"/>
    </source>
</evidence>